<dbReference type="InterPro" id="IPR006015">
    <property type="entry name" value="Universal_stress_UspA"/>
</dbReference>
<dbReference type="AlphaFoldDB" id="A0A660CD23"/>
<dbReference type="SUPFAM" id="SSF52402">
    <property type="entry name" value="Adenine nucleotide alpha hydrolases-like"/>
    <property type="match status" value="2"/>
</dbReference>
<sequence>MAVIVAGVDGSPSAMNAAVWAAREAQRRGDTVRLIYAYIVPAGSYPAFVASAPKVREGIEQQAQTALDAARTEVRQQVPDVEIEAQRVEGQPAHVLAGESRTARCVVVGSRGLGGFTGMLVGSVAVSLSAHARCPVAVVRGKRHDDPPPAQGPVVVGVDGSEHTETALAYAFDAAAERGVPLQAVHSWNDVISVEGPYAYPFPTDLSELEKAGRTLLEETLAPWRERHPEVEVHEVLEPGRPVRTLLQQAEGAQLVVVGTRGHGGFTGMLLGSTSQAMVIHAPCPVVVTRPEESGA</sequence>
<proteinExistence type="inferred from homology"/>
<feature type="domain" description="UspA" evidence="4">
    <location>
        <begin position="153"/>
        <end position="290"/>
    </location>
</feature>
<dbReference type="EMBL" id="VLJV01000001">
    <property type="protein sequence ID" value="TWH19389.1"/>
    <property type="molecule type" value="Genomic_DNA"/>
</dbReference>
<comment type="similarity">
    <text evidence="1">Belongs to the universal stress protein A family.</text>
</comment>
<dbReference type="PRINTS" id="PR01438">
    <property type="entry name" value="UNVRSLSTRESS"/>
</dbReference>
<dbReference type="GO" id="GO:0005524">
    <property type="term" value="F:ATP binding"/>
    <property type="evidence" value="ECO:0007669"/>
    <property type="project" value="UniProtKB-KW"/>
</dbReference>
<dbReference type="PANTHER" id="PTHR46268:SF27">
    <property type="entry name" value="UNIVERSAL STRESS PROTEIN RV2623"/>
    <property type="match status" value="1"/>
</dbReference>
<dbReference type="Pfam" id="PF00582">
    <property type="entry name" value="Usp"/>
    <property type="match status" value="2"/>
</dbReference>
<gene>
    <name evidence="5" type="ORF">JD82_01212</name>
</gene>
<protein>
    <submittedName>
        <fullName evidence="5">Nucleotide-binding universal stress UspA family protein</fullName>
    </submittedName>
</protein>
<keyword evidence="6" id="KW-1185">Reference proteome</keyword>
<organism evidence="5 6">
    <name type="scientific">Prauserella rugosa</name>
    <dbReference type="NCBI Taxonomy" id="43354"/>
    <lineage>
        <taxon>Bacteria</taxon>
        <taxon>Bacillati</taxon>
        <taxon>Actinomycetota</taxon>
        <taxon>Actinomycetes</taxon>
        <taxon>Pseudonocardiales</taxon>
        <taxon>Pseudonocardiaceae</taxon>
        <taxon>Prauserella</taxon>
    </lineage>
</organism>
<dbReference type="InterPro" id="IPR006016">
    <property type="entry name" value="UspA"/>
</dbReference>
<evidence type="ECO:0000256" key="1">
    <source>
        <dbReference type="ARBA" id="ARBA00008791"/>
    </source>
</evidence>
<keyword evidence="2" id="KW-0547">Nucleotide-binding</keyword>
<dbReference type="PANTHER" id="PTHR46268">
    <property type="entry name" value="STRESS RESPONSE PROTEIN NHAX"/>
    <property type="match status" value="1"/>
</dbReference>
<evidence type="ECO:0000256" key="3">
    <source>
        <dbReference type="ARBA" id="ARBA00022840"/>
    </source>
</evidence>
<evidence type="ECO:0000259" key="4">
    <source>
        <dbReference type="Pfam" id="PF00582"/>
    </source>
</evidence>
<dbReference type="Gene3D" id="3.40.50.620">
    <property type="entry name" value="HUPs"/>
    <property type="match status" value="2"/>
</dbReference>
<dbReference type="OrthoDB" id="3404132at2"/>
<reference evidence="5 6" key="1">
    <citation type="submission" date="2019-07" db="EMBL/GenBank/DDBJ databases">
        <title>R&amp;d 2014.</title>
        <authorList>
            <person name="Klenk H.-P."/>
        </authorList>
    </citation>
    <scope>NUCLEOTIDE SEQUENCE [LARGE SCALE GENOMIC DNA]</scope>
    <source>
        <strain evidence="5 6">DSM 43194</strain>
    </source>
</reference>
<dbReference type="Proteomes" id="UP000317303">
    <property type="component" value="Unassembled WGS sequence"/>
</dbReference>
<evidence type="ECO:0000313" key="5">
    <source>
        <dbReference type="EMBL" id="TWH19389.1"/>
    </source>
</evidence>
<keyword evidence="3" id="KW-0067">ATP-binding</keyword>
<feature type="domain" description="UspA" evidence="4">
    <location>
        <begin position="4"/>
        <end position="140"/>
    </location>
</feature>
<evidence type="ECO:0000256" key="2">
    <source>
        <dbReference type="ARBA" id="ARBA00022741"/>
    </source>
</evidence>
<accession>A0A660CD23</accession>
<dbReference type="InterPro" id="IPR014729">
    <property type="entry name" value="Rossmann-like_a/b/a_fold"/>
</dbReference>
<evidence type="ECO:0000313" key="6">
    <source>
        <dbReference type="Proteomes" id="UP000317303"/>
    </source>
</evidence>
<name>A0A660CD23_9PSEU</name>
<dbReference type="RefSeq" id="WP_030530438.1">
    <property type="nucleotide sequence ID" value="NZ_JOIJ01000002.1"/>
</dbReference>
<comment type="caution">
    <text evidence="5">The sequence shown here is derived from an EMBL/GenBank/DDBJ whole genome shotgun (WGS) entry which is preliminary data.</text>
</comment>